<dbReference type="Proteomes" id="UP000245086">
    <property type="component" value="Unassembled WGS sequence"/>
</dbReference>
<dbReference type="RefSeq" id="WP_108985076.1">
    <property type="nucleotide sequence ID" value="NZ_BFBR01000005.1"/>
</dbReference>
<dbReference type="EMBL" id="BFBR01000005">
    <property type="protein sequence ID" value="GBF58215.1"/>
    <property type="molecule type" value="Genomic_DNA"/>
</dbReference>
<reference evidence="1 2" key="1">
    <citation type="journal article" date="2018" name="Genome Announc.">
        <title>Draft Genome Sequence of "Candidatus Phycosocius bacilliformis," an Alphaproteobacterial Ectosymbiont of the Hydrocarbon-Producing Green Alga Botryococcus braunii.</title>
        <authorList>
            <person name="Tanabe Y."/>
            <person name="Yamaguchi H."/>
            <person name="Watanabe M.M."/>
        </authorList>
    </citation>
    <scope>NUCLEOTIDE SEQUENCE [LARGE SCALE GENOMIC DNA]</scope>
    <source>
        <strain evidence="1 2">BOTRYCO-2</strain>
    </source>
</reference>
<organism evidence="1 2">
    <name type="scientific">Candidatus Phycosocius bacilliformis</name>
    <dbReference type="NCBI Taxonomy" id="1445552"/>
    <lineage>
        <taxon>Bacteria</taxon>
        <taxon>Pseudomonadati</taxon>
        <taxon>Pseudomonadota</taxon>
        <taxon>Alphaproteobacteria</taxon>
        <taxon>Caulobacterales</taxon>
        <taxon>Caulobacterales incertae sedis</taxon>
        <taxon>Candidatus Phycosocius</taxon>
    </lineage>
</organism>
<keyword evidence="2" id="KW-1185">Reference proteome</keyword>
<dbReference type="AlphaFoldDB" id="A0A2P2EAY2"/>
<evidence type="ECO:0000313" key="1">
    <source>
        <dbReference type="EMBL" id="GBF58215.1"/>
    </source>
</evidence>
<name>A0A2P2EAY2_9PROT</name>
<protein>
    <recommendedName>
        <fullName evidence="3">Phage tail tube protein, GTA-gp10</fullName>
    </recommendedName>
</protein>
<comment type="caution">
    <text evidence="1">The sequence shown here is derived from an EMBL/GenBank/DDBJ whole genome shotgun (WGS) entry which is preliminary data.</text>
</comment>
<proteinExistence type="predicted"/>
<accession>A0A2P2EAY2</accession>
<dbReference type="OrthoDB" id="7206814at2"/>
<dbReference type="Pfam" id="PF11836">
    <property type="entry name" value="Phage_TAC_11"/>
    <property type="match status" value="1"/>
</dbReference>
<gene>
    <name evidence="1" type="ORF">PbB2_01887</name>
</gene>
<dbReference type="InterPro" id="IPR021791">
    <property type="entry name" value="Phage_TAC_11"/>
</dbReference>
<evidence type="ECO:0008006" key="3">
    <source>
        <dbReference type="Google" id="ProtNLM"/>
    </source>
</evidence>
<evidence type="ECO:0000313" key="2">
    <source>
        <dbReference type="Proteomes" id="UP000245086"/>
    </source>
</evidence>
<sequence length="103" mass="10646">MSAQPTHPVAQAARGEAVLHIDGRPLILCLTMGALARLETAFGVDSLPALEARLRNLSSRDVLVVISALLHGTALSPADLASCRIHPDEAIAAITKAFDGAGV</sequence>